<dbReference type="GO" id="GO:0052689">
    <property type="term" value="F:carboxylic ester hydrolase activity"/>
    <property type="evidence" value="ECO:0007669"/>
    <property type="project" value="TreeGrafter"/>
</dbReference>
<organism evidence="4 5">
    <name type="scientific">Botryobasidium botryosum (strain FD-172 SS1)</name>
    <dbReference type="NCBI Taxonomy" id="930990"/>
    <lineage>
        <taxon>Eukaryota</taxon>
        <taxon>Fungi</taxon>
        <taxon>Dikarya</taxon>
        <taxon>Basidiomycota</taxon>
        <taxon>Agaricomycotina</taxon>
        <taxon>Agaricomycetes</taxon>
        <taxon>Cantharellales</taxon>
        <taxon>Botryobasidiaceae</taxon>
        <taxon>Botryobasidium</taxon>
    </lineage>
</organism>
<evidence type="ECO:0000256" key="1">
    <source>
        <dbReference type="ARBA" id="ARBA00008645"/>
    </source>
</evidence>
<gene>
    <name evidence="4" type="ORF">BOTBODRAFT_31413</name>
</gene>
<dbReference type="HOGENOM" id="CLU_020336_53_0_1"/>
<dbReference type="Proteomes" id="UP000027195">
    <property type="component" value="Unassembled WGS sequence"/>
</dbReference>
<dbReference type="Pfam" id="PF00561">
    <property type="entry name" value="Abhydrolase_1"/>
    <property type="match status" value="1"/>
</dbReference>
<evidence type="ECO:0000256" key="2">
    <source>
        <dbReference type="ARBA" id="ARBA00022801"/>
    </source>
</evidence>
<dbReference type="InParanoid" id="A0A067MWP6"/>
<dbReference type="FunFam" id="3.40.50.1820:FF:000039">
    <property type="entry name" value="Esterase ybfF"/>
    <property type="match status" value="1"/>
</dbReference>
<accession>A0A067MWP6</accession>
<dbReference type="OrthoDB" id="8119704at2759"/>
<dbReference type="EMBL" id="KL198030">
    <property type="protein sequence ID" value="KDQ15961.1"/>
    <property type="molecule type" value="Genomic_DNA"/>
</dbReference>
<evidence type="ECO:0000313" key="4">
    <source>
        <dbReference type="EMBL" id="KDQ15961.1"/>
    </source>
</evidence>
<dbReference type="PANTHER" id="PTHR46118">
    <property type="entry name" value="PROTEIN ABHD11"/>
    <property type="match status" value="1"/>
</dbReference>
<evidence type="ECO:0000313" key="5">
    <source>
        <dbReference type="Proteomes" id="UP000027195"/>
    </source>
</evidence>
<evidence type="ECO:0000259" key="3">
    <source>
        <dbReference type="Pfam" id="PF00561"/>
    </source>
</evidence>
<reference evidence="5" key="1">
    <citation type="journal article" date="2014" name="Proc. Natl. Acad. Sci. U.S.A.">
        <title>Extensive sampling of basidiomycete genomes demonstrates inadequacy of the white-rot/brown-rot paradigm for wood decay fungi.</title>
        <authorList>
            <person name="Riley R."/>
            <person name="Salamov A.A."/>
            <person name="Brown D.W."/>
            <person name="Nagy L.G."/>
            <person name="Floudas D."/>
            <person name="Held B.W."/>
            <person name="Levasseur A."/>
            <person name="Lombard V."/>
            <person name="Morin E."/>
            <person name="Otillar R."/>
            <person name="Lindquist E.A."/>
            <person name="Sun H."/>
            <person name="LaButti K.M."/>
            <person name="Schmutz J."/>
            <person name="Jabbour D."/>
            <person name="Luo H."/>
            <person name="Baker S.E."/>
            <person name="Pisabarro A.G."/>
            <person name="Walton J.D."/>
            <person name="Blanchette R.A."/>
            <person name="Henrissat B."/>
            <person name="Martin F."/>
            <person name="Cullen D."/>
            <person name="Hibbett D.S."/>
            <person name="Grigoriev I.V."/>
        </authorList>
    </citation>
    <scope>NUCLEOTIDE SEQUENCE [LARGE SCALE GENOMIC DNA]</scope>
    <source>
        <strain evidence="5">FD-172 SS1</strain>
    </source>
</reference>
<keyword evidence="2" id="KW-0378">Hydrolase</keyword>
<dbReference type="STRING" id="930990.A0A067MWP6"/>
<comment type="similarity">
    <text evidence="1">Belongs to the AB hydrolase superfamily.</text>
</comment>
<keyword evidence="5" id="KW-1185">Reference proteome</keyword>
<dbReference type="FunCoup" id="A0A067MWP6">
    <property type="interactions" value="296"/>
</dbReference>
<dbReference type="AlphaFoldDB" id="A0A067MWP6"/>
<name>A0A067MWP6_BOTB1</name>
<dbReference type="SUPFAM" id="SSF53474">
    <property type="entry name" value="alpha/beta-Hydrolases"/>
    <property type="match status" value="1"/>
</dbReference>
<sequence length="316" mass="35158">MHAASRILAPTRNLLHVARAPRSTLPSCYYLFRGLATTALAPALTLSSEQWLPESHAPAKNEAMVICHGLFGSGRNWRALAKSFARSLQMPVYTLDLRNHGSSPHSEVMDYASMANDVLEFCRVHDLSNVTLLGHSMGGKVAMTAALQPGLADNLISRLIVADMTPAKGSISDSFKVYLQGMQEVEKSKVKDRKAADKILQSYESDIGIRQFLLTNLLPTTADEPHHKFRLPLNIIAQSLPAIGDFPYEPGEYQWPGRALFIKGEKSKYINRHNLPVAEQYFPNMKAETIYDAGHWVHSEQPLEFTKVVGDFIRST</sequence>
<dbReference type="InterPro" id="IPR000073">
    <property type="entry name" value="AB_hydrolase_1"/>
</dbReference>
<dbReference type="PANTHER" id="PTHR46118:SF4">
    <property type="entry name" value="PROTEIN ABHD11"/>
    <property type="match status" value="1"/>
</dbReference>
<dbReference type="Gene3D" id="3.40.50.1820">
    <property type="entry name" value="alpha/beta hydrolase"/>
    <property type="match status" value="1"/>
</dbReference>
<feature type="domain" description="AB hydrolase-1" evidence="3">
    <location>
        <begin position="63"/>
        <end position="301"/>
    </location>
</feature>
<protein>
    <recommendedName>
        <fullName evidence="3">AB hydrolase-1 domain-containing protein</fullName>
    </recommendedName>
</protein>
<proteinExistence type="inferred from homology"/>
<dbReference type="GO" id="GO:0005739">
    <property type="term" value="C:mitochondrion"/>
    <property type="evidence" value="ECO:0007669"/>
    <property type="project" value="TreeGrafter"/>
</dbReference>
<dbReference type="InterPro" id="IPR029058">
    <property type="entry name" value="AB_hydrolase_fold"/>
</dbReference>